<evidence type="ECO:0000256" key="2">
    <source>
        <dbReference type="SAM" id="SignalP"/>
    </source>
</evidence>
<evidence type="ECO:0000313" key="3">
    <source>
        <dbReference type="EMBL" id="PKI51673.1"/>
    </source>
</evidence>
<name>A0A2I0J6J9_PUNGR</name>
<feature type="compositionally biased region" description="Basic and acidic residues" evidence="1">
    <location>
        <begin position="68"/>
        <end position="86"/>
    </location>
</feature>
<feature type="signal peptide" evidence="2">
    <location>
        <begin position="1"/>
        <end position="27"/>
    </location>
</feature>
<feature type="compositionally biased region" description="Basic residues" evidence="1">
    <location>
        <begin position="28"/>
        <end position="39"/>
    </location>
</feature>
<dbReference type="EMBL" id="PGOL01001999">
    <property type="protein sequence ID" value="PKI51673.1"/>
    <property type="molecule type" value="Genomic_DNA"/>
</dbReference>
<sequence length="121" mass="13301">MLFGGLYLLLPFHSFFFSFGFFQMSRGGGRHSQRPHHSTKLAGGFRPQRRAQSRSGVAGGAGPAPFPDLERSRDRSLQPERFDLDLSKSWVGHPTPQCRLLDGDRGQGKGSPTGAPQPCFT</sequence>
<keyword evidence="4" id="KW-1185">Reference proteome</keyword>
<feature type="region of interest" description="Disordered" evidence="1">
    <location>
        <begin position="27"/>
        <end position="121"/>
    </location>
</feature>
<reference evidence="3 4" key="1">
    <citation type="submission" date="2017-11" db="EMBL/GenBank/DDBJ databases">
        <title>De-novo sequencing of pomegranate (Punica granatum L.) genome.</title>
        <authorList>
            <person name="Akparov Z."/>
            <person name="Amiraslanov A."/>
            <person name="Hajiyeva S."/>
            <person name="Abbasov M."/>
            <person name="Kaur K."/>
            <person name="Hamwieh A."/>
            <person name="Solovyev V."/>
            <person name="Salamov A."/>
            <person name="Braich B."/>
            <person name="Kosarev P."/>
            <person name="Mahmoud A."/>
            <person name="Hajiyev E."/>
            <person name="Babayeva S."/>
            <person name="Izzatullayeva V."/>
            <person name="Mammadov A."/>
            <person name="Mammadov A."/>
            <person name="Sharifova S."/>
            <person name="Ojaghi J."/>
            <person name="Eynullazada K."/>
            <person name="Bayramov B."/>
            <person name="Abdulazimova A."/>
            <person name="Shahmuradov I."/>
        </authorList>
    </citation>
    <scope>NUCLEOTIDE SEQUENCE [LARGE SCALE GENOMIC DNA]</scope>
    <source>
        <strain evidence="4">cv. AG2017</strain>
        <tissue evidence="3">Leaf</tissue>
    </source>
</reference>
<evidence type="ECO:0000256" key="1">
    <source>
        <dbReference type="SAM" id="MobiDB-lite"/>
    </source>
</evidence>
<organism evidence="3 4">
    <name type="scientific">Punica granatum</name>
    <name type="common">Pomegranate</name>
    <dbReference type="NCBI Taxonomy" id="22663"/>
    <lineage>
        <taxon>Eukaryota</taxon>
        <taxon>Viridiplantae</taxon>
        <taxon>Streptophyta</taxon>
        <taxon>Embryophyta</taxon>
        <taxon>Tracheophyta</taxon>
        <taxon>Spermatophyta</taxon>
        <taxon>Magnoliopsida</taxon>
        <taxon>eudicotyledons</taxon>
        <taxon>Gunneridae</taxon>
        <taxon>Pentapetalae</taxon>
        <taxon>rosids</taxon>
        <taxon>malvids</taxon>
        <taxon>Myrtales</taxon>
        <taxon>Lythraceae</taxon>
        <taxon>Punica</taxon>
    </lineage>
</organism>
<evidence type="ECO:0000313" key="4">
    <source>
        <dbReference type="Proteomes" id="UP000233551"/>
    </source>
</evidence>
<comment type="caution">
    <text evidence="3">The sequence shown here is derived from an EMBL/GenBank/DDBJ whole genome shotgun (WGS) entry which is preliminary data.</text>
</comment>
<dbReference type="AlphaFoldDB" id="A0A2I0J6J9"/>
<proteinExistence type="predicted"/>
<dbReference type="Proteomes" id="UP000233551">
    <property type="component" value="Unassembled WGS sequence"/>
</dbReference>
<accession>A0A2I0J6J9</accession>
<feature type="chain" id="PRO_5014169421" evidence="2">
    <location>
        <begin position="28"/>
        <end position="121"/>
    </location>
</feature>
<keyword evidence="2" id="KW-0732">Signal</keyword>
<gene>
    <name evidence="3" type="ORF">CRG98_027931</name>
</gene>
<protein>
    <submittedName>
        <fullName evidence="3">Uncharacterized protein</fullName>
    </submittedName>
</protein>